<dbReference type="RefSeq" id="WP_182022939.1">
    <property type="nucleotide sequence ID" value="NZ_JACGAM010000001.1"/>
</dbReference>
<feature type="domain" description="Cas12f1-like TNB" evidence="7">
    <location>
        <begin position="100"/>
        <end position="166"/>
    </location>
</feature>
<comment type="similarity">
    <text evidence="2">In the N-terminal section; belongs to the transposase 2 family.</text>
</comment>
<dbReference type="Proteomes" id="UP000540056">
    <property type="component" value="Unassembled WGS sequence"/>
</dbReference>
<keyword evidence="9" id="KW-1185">Reference proteome</keyword>
<evidence type="ECO:0000313" key="9">
    <source>
        <dbReference type="Proteomes" id="UP000540056"/>
    </source>
</evidence>
<evidence type="ECO:0000256" key="5">
    <source>
        <dbReference type="ARBA" id="ARBA00023172"/>
    </source>
</evidence>
<comment type="caution">
    <text evidence="8">The sequence shown here is derived from an EMBL/GenBank/DDBJ whole genome shotgun (WGS) entry which is preliminary data.</text>
</comment>
<name>A0ABR5ZV28_9LACT</name>
<accession>A0ABR5ZV28</accession>
<gene>
    <name evidence="8" type="primary">tnpB</name>
    <name evidence="8" type="ORF">H3232_00005</name>
</gene>
<dbReference type="Pfam" id="PF01385">
    <property type="entry name" value="OrfB_IS605"/>
    <property type="match status" value="1"/>
</dbReference>
<evidence type="ECO:0000313" key="8">
    <source>
        <dbReference type="EMBL" id="MBA5745599.1"/>
    </source>
</evidence>
<evidence type="ECO:0000256" key="1">
    <source>
        <dbReference type="ARBA" id="ARBA00008761"/>
    </source>
</evidence>
<dbReference type="NCBIfam" id="NF040570">
    <property type="entry name" value="guided_TnpB"/>
    <property type="match status" value="1"/>
</dbReference>
<sequence length="177" mass="20949">SQRLHLSYKKQLHYWEKRMARRRLQAKKNGVDLADAKNYQQAKRQVARIHQRIKNIRKDYIHKITTDMVKSYDVIVLEDLKTTNMMKNHQLARSIAGQSWRMFRTILEARCEMYDKTFVAINPYKTSQKCSNCGYDSGKKALNIRHWTCMKCNLHHDRDINAAKNILNIGLEQALVK</sequence>
<organism evidence="8 9">
    <name type="scientific">Aerococcus urinaeequi</name>
    <dbReference type="NCBI Taxonomy" id="51665"/>
    <lineage>
        <taxon>Bacteria</taxon>
        <taxon>Bacillati</taxon>
        <taxon>Bacillota</taxon>
        <taxon>Bacilli</taxon>
        <taxon>Lactobacillales</taxon>
        <taxon>Aerococcaceae</taxon>
        <taxon>Aerococcus</taxon>
    </lineage>
</organism>
<dbReference type="PANTHER" id="PTHR30405:SF25">
    <property type="entry name" value="RNA-GUIDED DNA ENDONUCLEASE INSQ-RELATED"/>
    <property type="match status" value="1"/>
</dbReference>
<reference evidence="8 9" key="1">
    <citation type="submission" date="2020-07" db="EMBL/GenBank/DDBJ databases">
        <title>Draft Genome Sequences of Lactobacillales Isolated from the International Space Station.</title>
        <authorList>
            <person name="Bharadwaj A.R."/>
            <person name="Singh N.K."/>
            <person name="Wood J.M."/>
            <person name="Debieu M."/>
            <person name="O'Hara N.B."/>
            <person name="Karouia F."/>
            <person name="Mason C.E."/>
            <person name="Venkateswaran K."/>
        </authorList>
    </citation>
    <scope>NUCLEOTIDE SEQUENCE [LARGE SCALE GENOMIC DNA]</scope>
    <source>
        <strain evidence="8 9">151250015-1-258-55</strain>
    </source>
</reference>
<dbReference type="Pfam" id="PF07282">
    <property type="entry name" value="Cas12f1-like_TNB"/>
    <property type="match status" value="1"/>
</dbReference>
<evidence type="ECO:0000259" key="7">
    <source>
        <dbReference type="Pfam" id="PF07282"/>
    </source>
</evidence>
<dbReference type="InterPro" id="IPR001959">
    <property type="entry name" value="Transposase"/>
</dbReference>
<dbReference type="InterPro" id="IPR051399">
    <property type="entry name" value="RNA-guided_DNA_endo/Transpos"/>
</dbReference>
<dbReference type="PANTHER" id="PTHR30405">
    <property type="entry name" value="TRANSPOSASE"/>
    <property type="match status" value="1"/>
</dbReference>
<dbReference type="NCBIfam" id="TIGR01766">
    <property type="entry name" value="IS200/IS605 family accessory protein TnpB-like domain"/>
    <property type="match status" value="1"/>
</dbReference>
<evidence type="ECO:0000256" key="3">
    <source>
        <dbReference type="ARBA" id="ARBA00022578"/>
    </source>
</evidence>
<dbReference type="InterPro" id="IPR010095">
    <property type="entry name" value="Cas12f1-like_TNB"/>
</dbReference>
<keyword evidence="5" id="KW-0233">DNA recombination</keyword>
<protein>
    <submittedName>
        <fullName evidence="8">IS200/IS605 family element transposase accessory protein TnpB</fullName>
    </submittedName>
</protein>
<dbReference type="EMBL" id="JACGAN010000001">
    <property type="protein sequence ID" value="MBA5745599.1"/>
    <property type="molecule type" value="Genomic_DNA"/>
</dbReference>
<feature type="non-terminal residue" evidence="8">
    <location>
        <position position="1"/>
    </location>
</feature>
<keyword evidence="4" id="KW-0238">DNA-binding</keyword>
<keyword evidence="3" id="KW-0815">Transposition</keyword>
<comment type="similarity">
    <text evidence="1">In the C-terminal section; belongs to the transposase 35 family.</text>
</comment>
<evidence type="ECO:0000256" key="2">
    <source>
        <dbReference type="ARBA" id="ARBA00011044"/>
    </source>
</evidence>
<evidence type="ECO:0000259" key="6">
    <source>
        <dbReference type="Pfam" id="PF01385"/>
    </source>
</evidence>
<evidence type="ECO:0000256" key="4">
    <source>
        <dbReference type="ARBA" id="ARBA00023125"/>
    </source>
</evidence>
<proteinExistence type="inferred from homology"/>
<feature type="domain" description="Probable transposase IS891/IS1136/IS1341" evidence="6">
    <location>
        <begin position="8"/>
        <end position="88"/>
    </location>
</feature>